<comment type="caution">
    <text evidence="2">The sequence shown here is derived from an EMBL/GenBank/DDBJ whole genome shotgun (WGS) entry which is preliminary data.</text>
</comment>
<keyword evidence="1" id="KW-0472">Membrane</keyword>
<name>W9W7Y2_9EURO</name>
<accession>W9W7Y2</accession>
<feature type="transmembrane region" description="Helical" evidence="1">
    <location>
        <begin position="341"/>
        <end position="363"/>
    </location>
</feature>
<reference evidence="2 3" key="1">
    <citation type="submission" date="2013-03" db="EMBL/GenBank/DDBJ databases">
        <title>The Genome Sequence of Cladophialophora yegresii CBS 114405.</title>
        <authorList>
            <consortium name="The Broad Institute Genomics Platform"/>
            <person name="Cuomo C."/>
            <person name="de Hoog S."/>
            <person name="Gorbushina A."/>
            <person name="Walker B."/>
            <person name="Young S.K."/>
            <person name="Zeng Q."/>
            <person name="Gargeya S."/>
            <person name="Fitzgerald M."/>
            <person name="Haas B."/>
            <person name="Abouelleil A."/>
            <person name="Allen A.W."/>
            <person name="Alvarado L."/>
            <person name="Arachchi H.M."/>
            <person name="Berlin A.M."/>
            <person name="Chapman S.B."/>
            <person name="Gainer-Dewar J."/>
            <person name="Goldberg J."/>
            <person name="Griggs A."/>
            <person name="Gujja S."/>
            <person name="Hansen M."/>
            <person name="Howarth C."/>
            <person name="Imamovic A."/>
            <person name="Ireland A."/>
            <person name="Larimer J."/>
            <person name="McCowan C."/>
            <person name="Murphy C."/>
            <person name="Pearson M."/>
            <person name="Poon T.W."/>
            <person name="Priest M."/>
            <person name="Roberts A."/>
            <person name="Saif S."/>
            <person name="Shea T."/>
            <person name="Sisk P."/>
            <person name="Sykes S."/>
            <person name="Wortman J."/>
            <person name="Nusbaum C."/>
            <person name="Birren B."/>
        </authorList>
    </citation>
    <scope>NUCLEOTIDE SEQUENCE [LARGE SCALE GENOMIC DNA]</scope>
    <source>
        <strain evidence="2 3">CBS 114405</strain>
    </source>
</reference>
<gene>
    <name evidence="2" type="ORF">A1O7_04794</name>
</gene>
<evidence type="ECO:0000256" key="1">
    <source>
        <dbReference type="SAM" id="Phobius"/>
    </source>
</evidence>
<dbReference type="Proteomes" id="UP000019473">
    <property type="component" value="Unassembled WGS sequence"/>
</dbReference>
<dbReference type="RefSeq" id="XP_007756994.1">
    <property type="nucleotide sequence ID" value="XM_007758804.1"/>
</dbReference>
<sequence>MDENNPLLALADLSRLLLMAMIWVAGIVLFVNIRVSTVYDAFYTSSVTAGAAVFDGSFAKAMVAAFNGSITYQILAFSNTFVTNTQFSVRSTPVSCAAQYDSYIFPGAMWSLNVTLPANSSDETVVKIENSPAIQIDFNQSIANGDSFLPHDCTVYGEDGSNVGIELCLAKSKVSSGWMIAGVTVCTQVLDGSCLSFARDPLQINTTFSLYSLTASTACMRSNNSIISVTHIGEPTLQDIDMDGLSLALGWLLNYTAQGIPAMASLVFMFSNGDTDPNDRHDWSTASDLSLKSILAFSVWLFSVNNGGDPLKPTRRLPSEFETSASLCRPLEKVIVDRGAFIAYIVLQSTVLLFFWIVVIWRWTQTTLLQESSSYPLVDFAAKFVRNEVVAQPDQIWEVEKDFLRDAGSSDVIEVLMDARVVRQG</sequence>
<keyword evidence="3" id="KW-1185">Reference proteome</keyword>
<feature type="transmembrane region" description="Helical" evidence="1">
    <location>
        <begin position="16"/>
        <end position="35"/>
    </location>
</feature>
<keyword evidence="1" id="KW-0812">Transmembrane</keyword>
<evidence type="ECO:0000313" key="3">
    <source>
        <dbReference type="Proteomes" id="UP000019473"/>
    </source>
</evidence>
<protein>
    <submittedName>
        <fullName evidence="2">Uncharacterized protein</fullName>
    </submittedName>
</protein>
<dbReference type="eggNOG" id="ENOG502SKPB">
    <property type="taxonomic scope" value="Eukaryota"/>
</dbReference>
<keyword evidence="1" id="KW-1133">Transmembrane helix</keyword>
<dbReference type="AlphaFoldDB" id="W9W7Y2"/>
<dbReference type="VEuPathDB" id="FungiDB:A1O7_04794"/>
<organism evidence="2 3">
    <name type="scientific">Cladophialophora yegresii CBS 114405</name>
    <dbReference type="NCBI Taxonomy" id="1182544"/>
    <lineage>
        <taxon>Eukaryota</taxon>
        <taxon>Fungi</taxon>
        <taxon>Dikarya</taxon>
        <taxon>Ascomycota</taxon>
        <taxon>Pezizomycotina</taxon>
        <taxon>Eurotiomycetes</taxon>
        <taxon>Chaetothyriomycetidae</taxon>
        <taxon>Chaetothyriales</taxon>
        <taxon>Herpotrichiellaceae</taxon>
        <taxon>Cladophialophora</taxon>
    </lineage>
</organism>
<dbReference type="OrthoDB" id="5139479at2759"/>
<proteinExistence type="predicted"/>
<dbReference type="GeneID" id="19179379"/>
<evidence type="ECO:0000313" key="2">
    <source>
        <dbReference type="EMBL" id="EXJ60641.1"/>
    </source>
</evidence>
<dbReference type="HOGENOM" id="CLU_029370_1_0_1"/>
<dbReference type="EMBL" id="AMGW01000003">
    <property type="protein sequence ID" value="EXJ60641.1"/>
    <property type="molecule type" value="Genomic_DNA"/>
</dbReference>